<evidence type="ECO:0000256" key="6">
    <source>
        <dbReference type="ARBA" id="ARBA00022490"/>
    </source>
</evidence>
<keyword evidence="8 15" id="KW-0566">Pantothenate biosynthesis</keyword>
<comment type="function">
    <text evidence="13 15">Catalyzes the condensation of pantoate with beta-alanine in an ATP-dependent reaction via a pantoyl-adenylate intermediate.</text>
</comment>
<dbReference type="EC" id="6.3.2.1" evidence="4 15"/>
<dbReference type="GO" id="GO:0005829">
    <property type="term" value="C:cytosol"/>
    <property type="evidence" value="ECO:0007669"/>
    <property type="project" value="TreeGrafter"/>
</dbReference>
<evidence type="ECO:0000256" key="10">
    <source>
        <dbReference type="ARBA" id="ARBA00022840"/>
    </source>
</evidence>
<dbReference type="CDD" id="cd00560">
    <property type="entry name" value="PanC"/>
    <property type="match status" value="1"/>
</dbReference>
<dbReference type="EMBL" id="LFXA01000008">
    <property type="protein sequence ID" value="KNB52064.1"/>
    <property type="molecule type" value="Genomic_DNA"/>
</dbReference>
<evidence type="ECO:0000256" key="1">
    <source>
        <dbReference type="ARBA" id="ARBA00004496"/>
    </source>
</evidence>
<feature type="binding site" evidence="15">
    <location>
        <position position="158"/>
    </location>
    <ligand>
        <name>(R)-pantoate</name>
        <dbReference type="ChEBI" id="CHEBI:15980"/>
    </ligand>
</feature>
<sequence>MTDLLISDAAALRALPRPGAGTGPRAVVMTMGALHEGHATLIREARRIAGADVQVVVTVFVNPLQFGPHEDLDRYPRTLDADLALAEEAGADAVFAPSVAEVYPGGEPEVRVTAGAMGGRLEGAHRPGHFDGVLTVVAKLLHLTAPDTALFGQKDAQQLALIRRMARDLNFPVEIVGVPTVREGDGLALSSRNRYLSAADRASALALSRALRAGLEAAPQGPEAVRRAARAVLDAAAAAEPPVVLDYLALVDPADFTEAAGDHTGEAILAVAARVGTTRLIDNMPITFGTKERQ</sequence>
<gene>
    <name evidence="15" type="primary">panC</name>
    <name evidence="16" type="ORF">AC230_12920</name>
</gene>
<comment type="similarity">
    <text evidence="3 15">Belongs to the pantothenate synthetase family.</text>
</comment>
<keyword evidence="10 15" id="KW-0067">ATP-binding</keyword>
<reference evidence="17" key="1">
    <citation type="submission" date="2015-07" db="EMBL/GenBank/DDBJ databases">
        <title>Draft genome sequence of Streptomyces sp. CMAA 1322, a bacterium isolated from Caatinga biome, from dry forest semiarid of Brazil.</title>
        <authorList>
            <person name="Santos S.N."/>
            <person name="Gacesa R."/>
            <person name="Taketani R.G."/>
            <person name="Long P.F."/>
            <person name="Melo I.S."/>
        </authorList>
    </citation>
    <scope>NUCLEOTIDE SEQUENCE [LARGE SCALE GENOMIC DNA]</scope>
    <source>
        <strain evidence="17">CMAA 1322</strain>
    </source>
</reference>
<evidence type="ECO:0000313" key="17">
    <source>
        <dbReference type="Proteomes" id="UP000037288"/>
    </source>
</evidence>
<evidence type="ECO:0000256" key="15">
    <source>
        <dbReference type="HAMAP-Rule" id="MF_00158"/>
    </source>
</evidence>
<dbReference type="NCBIfam" id="TIGR00125">
    <property type="entry name" value="cyt_tran_rel"/>
    <property type="match status" value="1"/>
</dbReference>
<keyword evidence="9 15" id="KW-0547">Nucleotide-binding</keyword>
<dbReference type="SUPFAM" id="SSF52374">
    <property type="entry name" value="Nucleotidylyl transferase"/>
    <property type="match status" value="1"/>
</dbReference>
<evidence type="ECO:0000256" key="9">
    <source>
        <dbReference type="ARBA" id="ARBA00022741"/>
    </source>
</evidence>
<keyword evidence="17" id="KW-1185">Reference proteome</keyword>
<feature type="binding site" evidence="15">
    <location>
        <begin position="152"/>
        <end position="155"/>
    </location>
    <ligand>
        <name>ATP</name>
        <dbReference type="ChEBI" id="CHEBI:30616"/>
    </ligand>
</feature>
<comment type="miscellaneous">
    <text evidence="15">The reaction proceeds by a bi uni uni bi ping pong mechanism.</text>
</comment>
<evidence type="ECO:0000256" key="14">
    <source>
        <dbReference type="ARBA" id="ARBA00077433"/>
    </source>
</evidence>
<dbReference type="InterPro" id="IPR003721">
    <property type="entry name" value="Pantoate_ligase"/>
</dbReference>
<protein>
    <recommendedName>
        <fullName evidence="5 15">Pantothenate synthetase</fullName>
        <shortName evidence="15">PS</shortName>
        <ecNumber evidence="4 15">6.3.2.1</ecNumber>
    </recommendedName>
    <alternativeName>
        <fullName evidence="14 15">Pantoate--beta-alanine ligase</fullName>
    </alternativeName>
    <alternativeName>
        <fullName evidence="11 15">Pantoate-activating enzyme</fullName>
    </alternativeName>
</protein>
<dbReference type="STRING" id="1678637.AC230_12920"/>
<evidence type="ECO:0000256" key="7">
    <source>
        <dbReference type="ARBA" id="ARBA00022598"/>
    </source>
</evidence>
<dbReference type="RefSeq" id="WP_049716316.1">
    <property type="nucleotide sequence ID" value="NZ_LFXA01000008.1"/>
</dbReference>
<dbReference type="PANTHER" id="PTHR21299:SF1">
    <property type="entry name" value="PANTOATE--BETA-ALANINE LIGASE"/>
    <property type="match status" value="1"/>
</dbReference>
<proteinExistence type="inferred from homology"/>
<comment type="subcellular location">
    <subcellularLocation>
        <location evidence="1 15">Cytoplasm</location>
    </subcellularLocation>
</comment>
<comment type="catalytic activity">
    <reaction evidence="12 15">
        <text>(R)-pantoate + beta-alanine + ATP = (R)-pantothenate + AMP + diphosphate + H(+)</text>
        <dbReference type="Rhea" id="RHEA:10912"/>
        <dbReference type="ChEBI" id="CHEBI:15378"/>
        <dbReference type="ChEBI" id="CHEBI:15980"/>
        <dbReference type="ChEBI" id="CHEBI:29032"/>
        <dbReference type="ChEBI" id="CHEBI:30616"/>
        <dbReference type="ChEBI" id="CHEBI:33019"/>
        <dbReference type="ChEBI" id="CHEBI:57966"/>
        <dbReference type="ChEBI" id="CHEBI:456215"/>
        <dbReference type="EC" id="6.3.2.1"/>
    </reaction>
</comment>
<dbReference type="HAMAP" id="MF_00158">
    <property type="entry name" value="PanC"/>
    <property type="match status" value="1"/>
</dbReference>
<evidence type="ECO:0000256" key="8">
    <source>
        <dbReference type="ARBA" id="ARBA00022655"/>
    </source>
</evidence>
<accession>A0A0K9XF57</accession>
<dbReference type="Gene3D" id="3.30.1300.10">
    <property type="entry name" value="Pantoate-beta-alanine ligase, C-terminal domain"/>
    <property type="match status" value="1"/>
</dbReference>
<evidence type="ECO:0000256" key="3">
    <source>
        <dbReference type="ARBA" id="ARBA00009256"/>
    </source>
</evidence>
<evidence type="ECO:0000256" key="12">
    <source>
        <dbReference type="ARBA" id="ARBA00048258"/>
    </source>
</evidence>
<dbReference type="GO" id="GO:0015940">
    <property type="term" value="P:pantothenate biosynthetic process"/>
    <property type="evidence" value="ECO:0007669"/>
    <property type="project" value="UniProtKB-UniRule"/>
</dbReference>
<dbReference type="PATRIC" id="fig|1678637.3.peg.2784"/>
<dbReference type="InterPro" id="IPR042176">
    <property type="entry name" value="Pantoate_ligase_C"/>
</dbReference>
<feature type="binding site" evidence="15">
    <location>
        <begin position="31"/>
        <end position="38"/>
    </location>
    <ligand>
        <name>ATP</name>
        <dbReference type="ChEBI" id="CHEBI:30616"/>
    </ligand>
</feature>
<dbReference type="InterPro" id="IPR014729">
    <property type="entry name" value="Rossmann-like_a/b/a_fold"/>
</dbReference>
<comment type="pathway">
    <text evidence="2 15">Cofactor biosynthesis; (R)-pantothenate biosynthesis; (R)-pantothenate from (R)-pantoate and beta-alanine: step 1/1.</text>
</comment>
<dbReference type="OrthoDB" id="9773087at2"/>
<feature type="binding site" evidence="15">
    <location>
        <begin position="189"/>
        <end position="192"/>
    </location>
    <ligand>
        <name>ATP</name>
        <dbReference type="ChEBI" id="CHEBI:30616"/>
    </ligand>
</feature>
<dbReference type="GO" id="GO:0004592">
    <property type="term" value="F:pantoate-beta-alanine ligase activity"/>
    <property type="evidence" value="ECO:0007669"/>
    <property type="project" value="UniProtKB-UniRule"/>
</dbReference>
<evidence type="ECO:0000256" key="13">
    <source>
        <dbReference type="ARBA" id="ARBA00055042"/>
    </source>
</evidence>
<feature type="binding site" evidence="15">
    <location>
        <position position="65"/>
    </location>
    <ligand>
        <name>beta-alanine</name>
        <dbReference type="ChEBI" id="CHEBI:57966"/>
    </ligand>
</feature>
<dbReference type="InterPro" id="IPR004821">
    <property type="entry name" value="Cyt_trans-like"/>
</dbReference>
<evidence type="ECO:0000256" key="5">
    <source>
        <dbReference type="ARBA" id="ARBA00014155"/>
    </source>
</evidence>
<dbReference type="Proteomes" id="UP000037288">
    <property type="component" value="Unassembled WGS sequence"/>
</dbReference>
<comment type="subunit">
    <text evidence="15">Homodimer.</text>
</comment>
<dbReference type="GO" id="GO:0005524">
    <property type="term" value="F:ATP binding"/>
    <property type="evidence" value="ECO:0007669"/>
    <property type="project" value="UniProtKB-KW"/>
</dbReference>
<keyword evidence="6 15" id="KW-0963">Cytoplasm</keyword>
<feature type="active site" description="Proton donor" evidence="15">
    <location>
        <position position="38"/>
    </location>
</feature>
<keyword evidence="7 15" id="KW-0436">Ligase</keyword>
<dbReference type="NCBIfam" id="TIGR00018">
    <property type="entry name" value="panC"/>
    <property type="match status" value="1"/>
</dbReference>
<dbReference type="Gene3D" id="3.40.50.620">
    <property type="entry name" value="HUPs"/>
    <property type="match status" value="1"/>
</dbReference>
<evidence type="ECO:0000256" key="4">
    <source>
        <dbReference type="ARBA" id="ARBA00012219"/>
    </source>
</evidence>
<feature type="binding site" evidence="15">
    <location>
        <position position="65"/>
    </location>
    <ligand>
        <name>(R)-pantoate</name>
        <dbReference type="ChEBI" id="CHEBI:15980"/>
    </ligand>
</feature>
<dbReference type="PANTHER" id="PTHR21299">
    <property type="entry name" value="CYTIDYLATE KINASE/PANTOATE-BETA-ALANINE LIGASE"/>
    <property type="match status" value="1"/>
</dbReference>
<feature type="binding site" evidence="15">
    <location>
        <position position="181"/>
    </location>
    <ligand>
        <name>ATP</name>
        <dbReference type="ChEBI" id="CHEBI:30616"/>
    </ligand>
</feature>
<evidence type="ECO:0000256" key="11">
    <source>
        <dbReference type="ARBA" id="ARBA00032806"/>
    </source>
</evidence>
<dbReference type="Pfam" id="PF02569">
    <property type="entry name" value="Pantoate_ligase"/>
    <property type="match status" value="1"/>
</dbReference>
<dbReference type="FunFam" id="3.40.50.620:FF:000114">
    <property type="entry name" value="Pantothenate synthetase"/>
    <property type="match status" value="1"/>
</dbReference>
<organism evidence="16 17">
    <name type="scientific">Streptomyces caatingaensis</name>
    <dbReference type="NCBI Taxonomy" id="1678637"/>
    <lineage>
        <taxon>Bacteria</taxon>
        <taxon>Bacillati</taxon>
        <taxon>Actinomycetota</taxon>
        <taxon>Actinomycetes</taxon>
        <taxon>Kitasatosporales</taxon>
        <taxon>Streptomycetaceae</taxon>
        <taxon>Streptomyces</taxon>
    </lineage>
</organism>
<dbReference type="AlphaFoldDB" id="A0A0K9XF57"/>
<dbReference type="UniPathway" id="UPA00028">
    <property type="reaction ID" value="UER00005"/>
</dbReference>
<evidence type="ECO:0000256" key="2">
    <source>
        <dbReference type="ARBA" id="ARBA00004990"/>
    </source>
</evidence>
<evidence type="ECO:0000313" key="16">
    <source>
        <dbReference type="EMBL" id="KNB52064.1"/>
    </source>
</evidence>
<name>A0A0K9XF57_9ACTN</name>
<comment type="caution">
    <text evidence="16">The sequence shown here is derived from an EMBL/GenBank/DDBJ whole genome shotgun (WGS) entry which is preliminary data.</text>
</comment>